<feature type="compositionally biased region" description="Polar residues" evidence="1">
    <location>
        <begin position="30"/>
        <end position="39"/>
    </location>
</feature>
<dbReference type="RefSeq" id="XP_018295901.1">
    <property type="nucleotide sequence ID" value="XM_018438253.1"/>
</dbReference>
<evidence type="ECO:0000313" key="2">
    <source>
        <dbReference type="EMBL" id="OAD77861.1"/>
    </source>
</evidence>
<dbReference type="GeneID" id="28999159"/>
<dbReference type="AlphaFoldDB" id="A0A163B254"/>
<protein>
    <submittedName>
        <fullName evidence="2">Uncharacterized protein</fullName>
    </submittedName>
</protein>
<feature type="non-terminal residue" evidence="2">
    <location>
        <position position="1"/>
    </location>
</feature>
<organism evidence="2 3">
    <name type="scientific">Phycomyces blakesleeanus (strain ATCC 8743b / DSM 1359 / FGSC 10004 / NBRC 33097 / NRRL 1555)</name>
    <dbReference type="NCBI Taxonomy" id="763407"/>
    <lineage>
        <taxon>Eukaryota</taxon>
        <taxon>Fungi</taxon>
        <taxon>Fungi incertae sedis</taxon>
        <taxon>Mucoromycota</taxon>
        <taxon>Mucoromycotina</taxon>
        <taxon>Mucoromycetes</taxon>
        <taxon>Mucorales</taxon>
        <taxon>Phycomycetaceae</taxon>
        <taxon>Phycomyces</taxon>
    </lineage>
</organism>
<reference evidence="3" key="1">
    <citation type="submission" date="2015-06" db="EMBL/GenBank/DDBJ databases">
        <title>Expansion of signal transduction pathways in fungi by whole-genome duplication.</title>
        <authorList>
            <consortium name="DOE Joint Genome Institute"/>
            <person name="Corrochano L.M."/>
            <person name="Kuo A."/>
            <person name="Marcet-Houben M."/>
            <person name="Polaino S."/>
            <person name="Salamov A."/>
            <person name="Villalobos J.M."/>
            <person name="Alvarez M.I."/>
            <person name="Avalos J."/>
            <person name="Benito E.P."/>
            <person name="Benoit I."/>
            <person name="Burger G."/>
            <person name="Camino L.P."/>
            <person name="Canovas D."/>
            <person name="Cerda-Olmedo E."/>
            <person name="Cheng J.-F."/>
            <person name="Dominguez A."/>
            <person name="Elias M."/>
            <person name="Eslava A.P."/>
            <person name="Glaser F."/>
            <person name="Grimwood J."/>
            <person name="Gutierrez G."/>
            <person name="Heitman J."/>
            <person name="Henrissat B."/>
            <person name="Iturriaga E.A."/>
            <person name="Lang B.F."/>
            <person name="Lavin J.L."/>
            <person name="Lee S."/>
            <person name="Li W."/>
            <person name="Lindquist E."/>
            <person name="Lopez-Garcia S."/>
            <person name="Luque E.M."/>
            <person name="Marcos A.T."/>
            <person name="Martin J."/>
            <person name="McCluskey K."/>
            <person name="Medina H.R."/>
            <person name="Miralles-Duran A."/>
            <person name="Miyazaki A."/>
            <person name="Munoz-Torres E."/>
            <person name="Oguiza J.A."/>
            <person name="Ohm R."/>
            <person name="Olmedo M."/>
            <person name="Orejas M."/>
            <person name="Ortiz-Castellanos L."/>
            <person name="Pisabarro A.G."/>
            <person name="Rodriguez-Romero J."/>
            <person name="Ruiz-Herrera J."/>
            <person name="Ruiz-Vazquez R."/>
            <person name="Sanz C."/>
            <person name="Schackwitz W."/>
            <person name="Schmutz J."/>
            <person name="Shahriari M."/>
            <person name="Shelest E."/>
            <person name="Silva-Franco F."/>
            <person name="Soanes D."/>
            <person name="Syed K."/>
            <person name="Tagua V.G."/>
            <person name="Talbot N.J."/>
            <person name="Thon M."/>
            <person name="De vries R.P."/>
            <person name="Wiebenga A."/>
            <person name="Yadav J.S."/>
            <person name="Braun E.L."/>
            <person name="Baker S."/>
            <person name="Garre V."/>
            <person name="Horwitz B."/>
            <person name="Torres-Martinez S."/>
            <person name="Idnurm A."/>
            <person name="Herrera-Estrella A."/>
            <person name="Gabaldon T."/>
            <person name="Grigoriev I.V."/>
        </authorList>
    </citation>
    <scope>NUCLEOTIDE SEQUENCE [LARGE SCALE GENOMIC DNA]</scope>
    <source>
        <strain evidence="3">NRRL 1555(-)</strain>
    </source>
</reference>
<keyword evidence="3" id="KW-1185">Reference proteome</keyword>
<feature type="region of interest" description="Disordered" evidence="1">
    <location>
        <begin position="13"/>
        <end position="40"/>
    </location>
</feature>
<dbReference type="VEuPathDB" id="FungiDB:PHYBLDRAFT_180025"/>
<evidence type="ECO:0000313" key="3">
    <source>
        <dbReference type="Proteomes" id="UP000077315"/>
    </source>
</evidence>
<dbReference type="Proteomes" id="UP000077315">
    <property type="component" value="Unassembled WGS sequence"/>
</dbReference>
<evidence type="ECO:0000256" key="1">
    <source>
        <dbReference type="SAM" id="MobiDB-lite"/>
    </source>
</evidence>
<accession>A0A163B254</accession>
<dbReference type="InParanoid" id="A0A163B254"/>
<name>A0A163B254_PHYB8</name>
<gene>
    <name evidence="2" type="ORF">PHYBLDRAFT_180025</name>
</gene>
<proteinExistence type="predicted"/>
<dbReference type="EMBL" id="KV440974">
    <property type="protein sequence ID" value="OAD77861.1"/>
    <property type="molecule type" value="Genomic_DNA"/>
</dbReference>
<sequence length="118" mass="13197">SKKSHLILPCLTTKKPTTRSTPSIFPLRSTRPSGPTSSWPLPLASVPCTLSTRTRPRRRERKLTTILPRSSSLVSLPLPLTTLPSPRVWTGSIARRPSTRLRRRLRSFTASRLVTSSK</sequence>
<feature type="compositionally biased region" description="Low complexity" evidence="1">
    <location>
        <begin position="13"/>
        <end position="23"/>
    </location>
</feature>